<proteinExistence type="predicted"/>
<keyword evidence="3" id="KW-0175">Coiled coil</keyword>
<feature type="region of interest" description="Disordered" evidence="4">
    <location>
        <begin position="680"/>
        <end position="769"/>
    </location>
</feature>
<dbReference type="GO" id="GO:0005634">
    <property type="term" value="C:nucleus"/>
    <property type="evidence" value="ECO:0007669"/>
    <property type="project" value="TreeGrafter"/>
</dbReference>
<evidence type="ECO:0000256" key="3">
    <source>
        <dbReference type="SAM" id="Coils"/>
    </source>
</evidence>
<dbReference type="PhylomeDB" id="A0A1B0FPA0"/>
<feature type="region of interest" description="Disordered" evidence="4">
    <location>
        <begin position="329"/>
        <end position="418"/>
    </location>
</feature>
<protein>
    <recommendedName>
        <fullName evidence="7">Inner centromere protein ARK-binding domain-containing protein</fullName>
    </recommendedName>
</protein>
<feature type="region of interest" description="Disordered" evidence="4">
    <location>
        <begin position="518"/>
        <end position="572"/>
    </location>
</feature>
<feature type="compositionally biased region" description="Basic and acidic residues" evidence="4">
    <location>
        <begin position="66"/>
        <end position="80"/>
    </location>
</feature>
<dbReference type="GO" id="GO:0005737">
    <property type="term" value="C:cytoplasm"/>
    <property type="evidence" value="ECO:0007669"/>
    <property type="project" value="UniProtKB-SubCell"/>
</dbReference>
<organism evidence="5 6">
    <name type="scientific">Glossina morsitans morsitans</name>
    <name type="common">Savannah tsetse fly</name>
    <dbReference type="NCBI Taxonomy" id="37546"/>
    <lineage>
        <taxon>Eukaryota</taxon>
        <taxon>Metazoa</taxon>
        <taxon>Ecdysozoa</taxon>
        <taxon>Arthropoda</taxon>
        <taxon>Hexapoda</taxon>
        <taxon>Insecta</taxon>
        <taxon>Pterygota</taxon>
        <taxon>Neoptera</taxon>
        <taxon>Endopterygota</taxon>
        <taxon>Diptera</taxon>
        <taxon>Brachycera</taxon>
        <taxon>Muscomorpha</taxon>
        <taxon>Hippoboscoidea</taxon>
        <taxon>Glossinidae</taxon>
        <taxon>Glossina</taxon>
    </lineage>
</organism>
<evidence type="ECO:0000313" key="5">
    <source>
        <dbReference type="EnsemblMetazoa" id="GMOY005718-PA"/>
    </source>
</evidence>
<feature type="compositionally biased region" description="Basic and acidic residues" evidence="4">
    <location>
        <begin position="727"/>
        <end position="748"/>
    </location>
</feature>
<keyword evidence="2" id="KW-0963">Cytoplasm</keyword>
<feature type="region of interest" description="Disordered" evidence="4">
    <location>
        <begin position="868"/>
        <end position="891"/>
    </location>
</feature>
<feature type="region of interest" description="Disordered" evidence="4">
    <location>
        <begin position="131"/>
        <end position="186"/>
    </location>
</feature>
<dbReference type="EnsemblMetazoa" id="GMOY005718-RA">
    <property type="protein sequence ID" value="GMOY005718-PA"/>
    <property type="gene ID" value="GMOY005718"/>
</dbReference>
<feature type="compositionally biased region" description="Basic residues" evidence="4">
    <location>
        <begin position="358"/>
        <end position="370"/>
    </location>
</feature>
<dbReference type="GO" id="GO:1990385">
    <property type="term" value="C:meiotic spindle midzone"/>
    <property type="evidence" value="ECO:0007669"/>
    <property type="project" value="TreeGrafter"/>
</dbReference>
<dbReference type="EMBL" id="CCAG010011789">
    <property type="status" value="NOT_ANNOTATED_CDS"/>
    <property type="molecule type" value="Genomic_DNA"/>
</dbReference>
<feature type="compositionally biased region" description="Basic and acidic residues" evidence="4">
    <location>
        <begin position="286"/>
        <end position="298"/>
    </location>
</feature>
<feature type="compositionally biased region" description="Polar residues" evidence="4">
    <location>
        <begin position="257"/>
        <end position="276"/>
    </location>
</feature>
<dbReference type="GO" id="GO:0051310">
    <property type="term" value="P:metaphase chromosome alignment"/>
    <property type="evidence" value="ECO:0007669"/>
    <property type="project" value="TreeGrafter"/>
</dbReference>
<feature type="region of interest" description="Disordered" evidence="4">
    <location>
        <begin position="36"/>
        <end position="113"/>
    </location>
</feature>
<feature type="compositionally biased region" description="Basic and acidic residues" evidence="4">
    <location>
        <begin position="173"/>
        <end position="186"/>
    </location>
</feature>
<dbReference type="GO" id="GO:0000281">
    <property type="term" value="P:mitotic cytokinesis"/>
    <property type="evidence" value="ECO:0007669"/>
    <property type="project" value="TreeGrafter"/>
</dbReference>
<feature type="compositionally biased region" description="Polar residues" evidence="4">
    <location>
        <begin position="206"/>
        <end position="215"/>
    </location>
</feature>
<evidence type="ECO:0008006" key="7">
    <source>
        <dbReference type="Google" id="ProtNLM"/>
    </source>
</evidence>
<dbReference type="STRING" id="37546.A0A1B0FPA0"/>
<feature type="region of interest" description="Disordered" evidence="4">
    <location>
        <begin position="201"/>
        <end position="314"/>
    </location>
</feature>
<evidence type="ECO:0000313" key="6">
    <source>
        <dbReference type="Proteomes" id="UP000092444"/>
    </source>
</evidence>
<dbReference type="PANTHER" id="PTHR13142">
    <property type="entry name" value="INNER CENTROMERE PROTEIN"/>
    <property type="match status" value="1"/>
</dbReference>
<feature type="compositionally biased region" description="Basic and acidic residues" evidence="4">
    <location>
        <begin position="868"/>
        <end position="877"/>
    </location>
</feature>
<comment type="subcellular location">
    <subcellularLocation>
        <location evidence="1">Cytoplasm</location>
    </subcellularLocation>
</comment>
<feature type="compositionally biased region" description="Basic and acidic residues" evidence="4">
    <location>
        <begin position="523"/>
        <end position="543"/>
    </location>
</feature>
<evidence type="ECO:0000256" key="2">
    <source>
        <dbReference type="ARBA" id="ARBA00022490"/>
    </source>
</evidence>
<feature type="coiled-coil region" evidence="3">
    <location>
        <begin position="774"/>
        <end position="833"/>
    </location>
</feature>
<dbReference type="GO" id="GO:0030496">
    <property type="term" value="C:midbody"/>
    <property type="evidence" value="ECO:0007669"/>
    <property type="project" value="TreeGrafter"/>
</dbReference>
<sequence length="953" mass="105499">MDDLVKLSEKAESYPKELEKKKKEWLENLRKILYGDSVSKVEPKNKENGLPSPSPYQSKKRCKRLSSLDEEKVEDHEDSSAKPNKKSNETLLSSASEIGRGEKNDQVLPVPAPRGCTPIVVAIESNTFPSIASKSNDKELMPPPLPPTVVEHGDSSVEVALNSSGRPQRAAKLKSDKNLKEPELRAKLRQPTIVNVKVKVEEEQRLSQMKTSSAKADTKADESVIVLPGKKPSTLEINSDSDDGDQARTSVEKERTNTTQTQQTSDGSFEQAQGNARQLRIRVKREKVSLQNEEKVENDASSQATFKGPPLVPQPIRVDIDYIKTKAENSSLEEASSNPNPTMTATTTTTNTAAAVKKDRKKKNAVPHKPIKVERFSDFQNPSPVASRTRKGGSNRNHHAEDGFADAASNGIPEPDAKVQTSIYEDAVQSPPVSGEEVPNTGSAAEKISNVNETFNVDRQRGDQCNATITVASLARDATFQAEVAPDTFVVDSNLNATVTLQKTAQTEAEGNLTFAVTSQKKNKQEEDAVDQRSFETAKDASIPRDSSLITEDESSGQPAAQPLAQSKIKPTTNFLKSIPTSAKSYKMPPALFNPLVHSPVKMRVEAFENAAVAAKAPTSKRVTRLKKENSASMVGLREFCFGSIIYKHRFTQAGGNGSSITPTIGKLGNPALGRFLTPTQTSNLTPASGAIKKLPSSASKATMPLHKAATASSLKNSMITGSSKNLHREHSSDDVHKASSQSEERKKQREHKHLLAAQQREAKERERAERFAKLAQEREEKLLKKQLEQERKKRELDEINRKLRLQDEALAASAEANKLKAIRAKAAAQEREMLLKLQQEQQMSKQRILPPPPKLQTKYRFEMLHEDDSTDEEGKTSYKRPPPPTWSRSHERGPYILMQQHVPLDVIDSFFSVQPLTADLKTIFPTIDDRYLKRNSSVLWSTPPRYSELPKY</sequence>
<dbReference type="PANTHER" id="PTHR13142:SF1">
    <property type="entry name" value="INNER CENTROMERE PROTEIN"/>
    <property type="match status" value="1"/>
</dbReference>
<dbReference type="VEuPathDB" id="VectorBase:GMOY005718"/>
<evidence type="ECO:0000256" key="1">
    <source>
        <dbReference type="ARBA" id="ARBA00004496"/>
    </source>
</evidence>
<dbReference type="AlphaFoldDB" id="A0A1B0FPA0"/>
<keyword evidence="6" id="KW-1185">Reference proteome</keyword>
<feature type="compositionally biased region" description="Basic residues" evidence="4">
    <location>
        <begin position="388"/>
        <end position="397"/>
    </location>
</feature>
<dbReference type="GO" id="GO:0000776">
    <property type="term" value="C:kinetochore"/>
    <property type="evidence" value="ECO:0007669"/>
    <property type="project" value="TreeGrafter"/>
</dbReference>
<reference evidence="5" key="1">
    <citation type="submission" date="2020-05" db="UniProtKB">
        <authorList>
            <consortium name="EnsemblMetazoa"/>
        </authorList>
    </citation>
    <scope>IDENTIFICATION</scope>
    <source>
        <strain evidence="5">Yale</strain>
    </source>
</reference>
<feature type="compositionally biased region" description="Polar residues" evidence="4">
    <location>
        <begin position="711"/>
        <end position="725"/>
    </location>
</feature>
<accession>A0A1B0FPA0</accession>
<dbReference type="GO" id="GO:0051257">
    <property type="term" value="P:meiotic spindle midzone assembly"/>
    <property type="evidence" value="ECO:0007669"/>
    <property type="project" value="TreeGrafter"/>
</dbReference>
<dbReference type="Proteomes" id="UP000092444">
    <property type="component" value="Unassembled WGS sequence"/>
</dbReference>
<name>A0A1B0FPA0_GLOMM</name>
<feature type="compositionally biased region" description="Low complexity" evidence="4">
    <location>
        <begin position="329"/>
        <end position="355"/>
    </location>
</feature>
<evidence type="ECO:0000256" key="4">
    <source>
        <dbReference type="SAM" id="MobiDB-lite"/>
    </source>
</evidence>
<dbReference type="GO" id="GO:0032133">
    <property type="term" value="C:chromosome passenger complex"/>
    <property type="evidence" value="ECO:0007669"/>
    <property type="project" value="TreeGrafter"/>
</dbReference>